<gene>
    <name evidence="2" type="ORF">NCTC12993_07263</name>
</gene>
<feature type="domain" description="Bacterial Ig-like" evidence="1">
    <location>
        <begin position="458"/>
        <end position="545"/>
    </location>
</feature>
<dbReference type="InterPro" id="IPR044016">
    <property type="entry name" value="Big_13"/>
</dbReference>
<dbReference type="Proteomes" id="UP000401081">
    <property type="component" value="Unassembled WGS sequence"/>
</dbReference>
<dbReference type="EMBL" id="CAADJD010000031">
    <property type="protein sequence ID" value="VFS89399.1"/>
    <property type="molecule type" value="Genomic_DNA"/>
</dbReference>
<dbReference type="NCBIfam" id="NF033510">
    <property type="entry name" value="Ca_tandemer"/>
    <property type="match status" value="5"/>
</dbReference>
<organism evidence="2 3">
    <name type="scientific">Kluyvera cryocrescens</name>
    <name type="common">Kluyvera citrophila</name>
    <dbReference type="NCBI Taxonomy" id="580"/>
    <lineage>
        <taxon>Bacteria</taxon>
        <taxon>Pseudomonadati</taxon>
        <taxon>Pseudomonadota</taxon>
        <taxon>Gammaproteobacteria</taxon>
        <taxon>Enterobacterales</taxon>
        <taxon>Enterobacteriaceae</taxon>
        <taxon>Kluyvera</taxon>
    </lineage>
</organism>
<accession>A0A485CX41</accession>
<protein>
    <recommendedName>
        <fullName evidence="1">Bacterial Ig-like domain-containing protein</fullName>
    </recommendedName>
</protein>
<feature type="domain" description="Bacterial Ig-like" evidence="1">
    <location>
        <begin position="260"/>
        <end position="338"/>
    </location>
</feature>
<feature type="domain" description="Bacterial Ig-like" evidence="1">
    <location>
        <begin position="48"/>
        <end position="128"/>
    </location>
</feature>
<keyword evidence="3" id="KW-1185">Reference proteome</keyword>
<sequence>MTVTDAAGNSSTASADFVIEVDTNAPTSAPTFVVVDDVDPVKVNVQSGQSSNDATPTLNGFSEPGSTVTIYNGKAVLGTASASKIDGSWTFTPTSALRDGDYHLTATATDAAGNIGPASPVFDLTIDTAAPNGVTNMTVTDDVSPVVGQLTSGSSTNDKNPTFSGNAEAGTIVIIYNNDHSVSTELGRVTADSNGVWAFTPTLTDGDYSITTMVVDKAGNNSGASSAFELTVDTVKPAQVGSFVVSDNVLPVAVDLNDGDSTNDSTPVISGTAESNSKVLLFDNGKWVATVTANADGDWSYQVTTALTEGKHSYTTVVEDAAGNQSTTFGPFVIHVDTVVPTTPGAIIATDNRALHEGNIPASGLTNDKTPTLSGVVEGNARVTIYQDGNAVDTVIAGTDGKWSYTTSDLTDSQHVFSVTATDAAGNVSEHSPDLVLNIDTKAPAVMDAVNVTEDLAVGSGAVTANGYTRDTTPTFSGTAEKGSTITLYDGTTPLGTTTASLIDGSWSFTYPTALEQREYTITATATDAAGNESVASPEFIFTVDSVAPGPVVNLVISDNVAGGIVGELKTGDLTNDNTLTLTGKAESGNNGQYL</sequence>
<evidence type="ECO:0000313" key="2">
    <source>
        <dbReference type="EMBL" id="VFS89399.1"/>
    </source>
</evidence>
<name>A0A485CX41_KLUCR</name>
<feature type="domain" description="Bacterial Ig-like" evidence="1">
    <location>
        <begin position="148"/>
        <end position="234"/>
    </location>
</feature>
<proteinExistence type="predicted"/>
<dbReference type="Pfam" id="PF19077">
    <property type="entry name" value="Big_13"/>
    <property type="match status" value="5"/>
</dbReference>
<feature type="domain" description="Bacterial Ig-like" evidence="1">
    <location>
        <begin position="363"/>
        <end position="441"/>
    </location>
</feature>
<reference evidence="2 3" key="1">
    <citation type="submission" date="2019-03" db="EMBL/GenBank/DDBJ databases">
        <authorList>
            <consortium name="Pathogen Informatics"/>
        </authorList>
    </citation>
    <scope>NUCLEOTIDE SEQUENCE [LARGE SCALE GENOMIC DNA]</scope>
    <source>
        <strain evidence="2 3">NCTC12993</strain>
    </source>
</reference>
<evidence type="ECO:0000313" key="3">
    <source>
        <dbReference type="Proteomes" id="UP000401081"/>
    </source>
</evidence>
<evidence type="ECO:0000259" key="1">
    <source>
        <dbReference type="Pfam" id="PF19077"/>
    </source>
</evidence>
<dbReference type="AlphaFoldDB" id="A0A485CX41"/>
<dbReference type="Gene3D" id="3.30.420.430">
    <property type="match status" value="6"/>
</dbReference>